<dbReference type="GeneID" id="106058239"/>
<evidence type="ECO:0000256" key="2">
    <source>
        <dbReference type="ARBA" id="ARBA00022692"/>
    </source>
</evidence>
<comment type="similarity">
    <text evidence="5">Belongs to the ligand-gated ion channel (TC 1.A.9) family.</text>
</comment>
<dbReference type="InterPro" id="IPR018000">
    <property type="entry name" value="Neurotransmitter_ion_chnl_CS"/>
</dbReference>
<feature type="transmembrane region" description="Helical" evidence="5">
    <location>
        <begin position="735"/>
        <end position="758"/>
    </location>
</feature>
<dbReference type="InterPro" id="IPR006201">
    <property type="entry name" value="Neur_channel"/>
</dbReference>
<dbReference type="CDD" id="cd19051">
    <property type="entry name" value="LGIC_TM_cation"/>
    <property type="match status" value="2"/>
</dbReference>
<dbReference type="Pfam" id="PF02932">
    <property type="entry name" value="Neur_chan_memb"/>
    <property type="match status" value="2"/>
</dbReference>
<protein>
    <submittedName>
        <fullName evidence="10">Uncharacterized protein LOC106058239</fullName>
    </submittedName>
</protein>
<gene>
    <name evidence="10" type="primary">LOC106058239</name>
</gene>
<evidence type="ECO:0000256" key="1">
    <source>
        <dbReference type="ARBA" id="ARBA00004141"/>
    </source>
</evidence>
<evidence type="ECO:0000313" key="10">
    <source>
        <dbReference type="RefSeq" id="XP_013071071.2"/>
    </source>
</evidence>
<evidence type="ECO:0000259" key="8">
    <source>
        <dbReference type="Pfam" id="PF02932"/>
    </source>
</evidence>
<feature type="region of interest" description="Disordered" evidence="6">
    <location>
        <begin position="826"/>
        <end position="849"/>
    </location>
</feature>
<evidence type="ECO:0000256" key="5">
    <source>
        <dbReference type="RuleBase" id="RU000687"/>
    </source>
</evidence>
<feature type="transmembrane region" description="Helical" evidence="5">
    <location>
        <begin position="764"/>
        <end position="782"/>
    </location>
</feature>
<evidence type="ECO:0000256" key="6">
    <source>
        <dbReference type="SAM" id="MobiDB-lite"/>
    </source>
</evidence>
<dbReference type="InterPro" id="IPR038050">
    <property type="entry name" value="Neuro_actylchol_rec"/>
</dbReference>
<dbReference type="Proteomes" id="UP001165740">
    <property type="component" value="Chromosome 8"/>
</dbReference>
<feature type="transmembrane region" description="Helical" evidence="5">
    <location>
        <begin position="282"/>
        <end position="300"/>
    </location>
</feature>
<keyword evidence="3 5" id="KW-1133">Transmembrane helix</keyword>
<feature type="transmembrane region" description="Helical" evidence="5">
    <location>
        <begin position="907"/>
        <end position="926"/>
    </location>
</feature>
<feature type="chain" id="PRO_5041020785" evidence="5">
    <location>
        <begin position="20"/>
        <end position="927"/>
    </location>
</feature>
<feature type="domain" description="Neurotransmitter-gated ion-channel ligand-binding" evidence="7">
    <location>
        <begin position="61"/>
        <end position="223"/>
    </location>
</feature>
<evidence type="ECO:0000313" key="9">
    <source>
        <dbReference type="Proteomes" id="UP001165740"/>
    </source>
</evidence>
<sequence>MKLKIVLAHNLFCILAVCSQTTYMSDVTDTVTTGYAARNWTKSEAFQILRAEMNDRLLARQKAPPKYYSSHDSDIAISFDPLQIIDVVGMSQAMTLTSIVTLKWRDPEIMWEPSMYAGIVDIQLPSDNLWSPSVIVPKSSENEDLNIEFPELVKVNYKGYIIASIPTFITTLCTMDMTYFPFDEHNCTVVFLESSFYNITSFVLPPTDIQSHFGTHGEWIMDSHWCTSNITHMTPPFSYVTCYIEMSRCSLFFVLNLIGPMAMTSAMTLVVFWIPAKSGEKIGYVLSMYTSTSVFLSFIVERIPKNMDTTLPRINILLLAIVIQVILATVATTIVLKRYNKEINAKKSGKTLCKRPALEAKPNVDNCEKLTKVQSSTKPTGEQTSVDKDTPDNVHIIYSGQLHNNCPNNDISKNVDGAKKNANESVCEKEISIYEADQIQTGSNTSPDEQDTSRCMTHDELDKLFFAVLTTLTVFAGIHGNQCLSQEKITLIVKMFLTKTVRVFFAFLVMLGRARLDTNISSSSYLESFTKLRKLVQSRLEAANKIPPKYYHFQIPIRLNYEPLQIIFVDEVSQTIMVSSSITLVWLDPVVSWDPRNYSGIDTIEMDSSSFWAPNIYIPKTSDSSVKLLTLNEKVQVSNRSTVSTLIPIITTTLCNLDLTFFPFDKHSCTMIFVESDMYNLTYLDLPPKDISFYFGTNAAWILVGYTCVTQPSHYTPTFTYIVCSIEMTRRRAFYVVNLIGPMAMTSAMTLVVFWLPAKAGEKMTFAVSMFLASSVFYNYILEIMPRSMESPPRLNLLLIFNGILIMLATAATTFVLRRYEHQKETEQAEVSEPGTKSRTLDQKQGESKKNRLFYSRRCNSVSPEPVEQVNLSQLNLLQGELLGPEQPEVTKRQYRTGQWSYAKLDMMFFVLMSALTLIVWILVFFL</sequence>
<dbReference type="InterPro" id="IPR006029">
    <property type="entry name" value="Neurotrans-gated_channel_TM"/>
</dbReference>
<feature type="transmembrane region" description="Helical" evidence="5">
    <location>
        <begin position="492"/>
        <end position="511"/>
    </location>
</feature>
<dbReference type="GO" id="GO:0005230">
    <property type="term" value="F:extracellular ligand-gated monoatomic ion channel activity"/>
    <property type="evidence" value="ECO:0007669"/>
    <property type="project" value="InterPro"/>
</dbReference>
<keyword evidence="5" id="KW-0406">Ion transport</keyword>
<dbReference type="AlphaFoldDB" id="A0A9U8E484"/>
<dbReference type="PANTHER" id="PTHR18945">
    <property type="entry name" value="NEUROTRANSMITTER GATED ION CHANNEL"/>
    <property type="match status" value="1"/>
</dbReference>
<dbReference type="KEGG" id="bgt:106058239"/>
<feature type="transmembrane region" description="Helical" evidence="5">
    <location>
        <begin position="794"/>
        <end position="817"/>
    </location>
</feature>
<feature type="domain" description="Neurotransmitter-gated ion-channel transmembrane" evidence="8">
    <location>
        <begin position="258"/>
        <end position="475"/>
    </location>
</feature>
<dbReference type="InterPro" id="IPR036734">
    <property type="entry name" value="Neur_chan_lig-bd_sf"/>
</dbReference>
<comment type="caution">
    <text evidence="5">Lacks conserved residue(s) required for the propagation of feature annotation.</text>
</comment>
<dbReference type="SUPFAM" id="SSF63712">
    <property type="entry name" value="Nicotinic receptor ligand binding domain-like"/>
    <property type="match status" value="2"/>
</dbReference>
<reference evidence="10" key="1">
    <citation type="submission" date="2025-08" db="UniProtKB">
        <authorList>
            <consortium name="RefSeq"/>
        </authorList>
    </citation>
    <scope>IDENTIFICATION</scope>
</reference>
<keyword evidence="9" id="KW-1185">Reference proteome</keyword>
<dbReference type="InterPro" id="IPR036719">
    <property type="entry name" value="Neuro-gated_channel_TM_sf"/>
</dbReference>
<feature type="compositionally biased region" description="Basic and acidic residues" evidence="6">
    <location>
        <begin position="839"/>
        <end position="849"/>
    </location>
</feature>
<proteinExistence type="inferred from homology"/>
<feature type="domain" description="Neurotransmitter-gated ion-channel ligand-binding" evidence="7">
    <location>
        <begin position="546"/>
        <end position="690"/>
    </location>
</feature>
<dbReference type="InterPro" id="IPR006202">
    <property type="entry name" value="Neur_chan_lig-bd"/>
</dbReference>
<evidence type="ECO:0000256" key="4">
    <source>
        <dbReference type="ARBA" id="ARBA00023136"/>
    </source>
</evidence>
<organism evidence="9 10">
    <name type="scientific">Biomphalaria glabrata</name>
    <name type="common">Bloodfluke planorb</name>
    <name type="synonym">Freshwater snail</name>
    <dbReference type="NCBI Taxonomy" id="6526"/>
    <lineage>
        <taxon>Eukaryota</taxon>
        <taxon>Metazoa</taxon>
        <taxon>Spiralia</taxon>
        <taxon>Lophotrochozoa</taxon>
        <taxon>Mollusca</taxon>
        <taxon>Gastropoda</taxon>
        <taxon>Heterobranchia</taxon>
        <taxon>Euthyneura</taxon>
        <taxon>Panpulmonata</taxon>
        <taxon>Hygrophila</taxon>
        <taxon>Lymnaeoidea</taxon>
        <taxon>Planorbidae</taxon>
        <taxon>Biomphalaria</taxon>
    </lineage>
</organism>
<dbReference type="PROSITE" id="PS00236">
    <property type="entry name" value="NEUROTR_ION_CHANNEL"/>
    <property type="match status" value="2"/>
</dbReference>
<dbReference type="CDD" id="cd18989">
    <property type="entry name" value="LGIC_ECD_cation"/>
    <property type="match status" value="2"/>
</dbReference>
<keyword evidence="5" id="KW-0813">Transport</keyword>
<dbReference type="GO" id="GO:0004888">
    <property type="term" value="F:transmembrane signaling receptor activity"/>
    <property type="evidence" value="ECO:0007669"/>
    <property type="project" value="InterPro"/>
</dbReference>
<keyword evidence="4 5" id="KW-0472">Membrane</keyword>
<dbReference type="OMA" id="VEWNISS"/>
<keyword evidence="5" id="KW-0407">Ion channel</keyword>
<feature type="domain" description="Neurotransmitter-gated ion-channel transmembrane" evidence="8">
    <location>
        <begin position="740"/>
        <end position="832"/>
    </location>
</feature>
<feature type="signal peptide" evidence="5">
    <location>
        <begin position="1"/>
        <end position="19"/>
    </location>
</feature>
<dbReference type="SUPFAM" id="SSF90112">
    <property type="entry name" value="Neurotransmitter-gated ion-channel transmembrane pore"/>
    <property type="match status" value="2"/>
</dbReference>
<name>A0A9U8E484_BIOGL</name>
<dbReference type="RefSeq" id="XP_013071071.2">
    <property type="nucleotide sequence ID" value="XM_013215617.2"/>
</dbReference>
<dbReference type="OrthoDB" id="6097796at2759"/>
<dbReference type="Gene3D" id="1.20.58.390">
    <property type="entry name" value="Neurotransmitter-gated ion-channel transmembrane domain"/>
    <property type="match status" value="2"/>
</dbReference>
<keyword evidence="5" id="KW-0732">Signal</keyword>
<dbReference type="PRINTS" id="PR00252">
    <property type="entry name" value="NRIONCHANNEL"/>
</dbReference>
<feature type="transmembrane region" description="Helical" evidence="5">
    <location>
        <begin position="312"/>
        <end position="336"/>
    </location>
</feature>
<dbReference type="GO" id="GO:0016020">
    <property type="term" value="C:membrane"/>
    <property type="evidence" value="ECO:0007669"/>
    <property type="project" value="UniProtKB-SubCell"/>
</dbReference>
<dbReference type="Pfam" id="PF02931">
    <property type="entry name" value="Neur_chan_LBD"/>
    <property type="match status" value="2"/>
</dbReference>
<evidence type="ECO:0000259" key="7">
    <source>
        <dbReference type="Pfam" id="PF02931"/>
    </source>
</evidence>
<dbReference type="Gene3D" id="2.70.170.10">
    <property type="entry name" value="Neurotransmitter-gated ion-channel ligand-binding domain"/>
    <property type="match status" value="2"/>
</dbReference>
<feature type="transmembrane region" description="Helical" evidence="5">
    <location>
        <begin position="464"/>
        <end position="480"/>
    </location>
</feature>
<accession>A0A9U8E484</accession>
<feature type="transmembrane region" description="Helical" evidence="5">
    <location>
        <begin position="251"/>
        <end position="275"/>
    </location>
</feature>
<evidence type="ECO:0000256" key="3">
    <source>
        <dbReference type="ARBA" id="ARBA00022989"/>
    </source>
</evidence>
<comment type="subcellular location">
    <subcellularLocation>
        <location evidence="1">Membrane</location>
        <topology evidence="1">Multi-pass membrane protein</topology>
    </subcellularLocation>
</comment>
<keyword evidence="2 5" id="KW-0812">Transmembrane</keyword>